<feature type="region of interest" description="Disordered" evidence="3">
    <location>
        <begin position="239"/>
        <end position="258"/>
    </location>
</feature>
<dbReference type="SUPFAM" id="SSF53254">
    <property type="entry name" value="Phosphoglycerate mutase-like"/>
    <property type="match status" value="1"/>
</dbReference>
<name>A0ABR0BIS3_PURLI</name>
<dbReference type="InterPro" id="IPR013078">
    <property type="entry name" value="His_Pase_superF_clade-1"/>
</dbReference>
<dbReference type="InterPro" id="IPR029033">
    <property type="entry name" value="His_PPase_superfam"/>
</dbReference>
<dbReference type="PRINTS" id="PR00991">
    <property type="entry name" value="6PFRUCTKNASE"/>
</dbReference>
<dbReference type="Pfam" id="PF00300">
    <property type="entry name" value="His_Phos_1"/>
    <property type="match status" value="1"/>
</dbReference>
<dbReference type="CDD" id="cd07067">
    <property type="entry name" value="HP_PGM_like"/>
    <property type="match status" value="1"/>
</dbReference>
<dbReference type="InterPro" id="IPR003094">
    <property type="entry name" value="6Pfruct_kin"/>
</dbReference>
<feature type="compositionally biased region" description="Polar residues" evidence="3">
    <location>
        <begin position="1069"/>
        <end position="1082"/>
    </location>
</feature>
<keyword evidence="2" id="KW-0067">ATP-binding</keyword>
<proteinExistence type="predicted"/>
<dbReference type="SMART" id="SM00855">
    <property type="entry name" value="PGAM"/>
    <property type="match status" value="1"/>
</dbReference>
<dbReference type="InterPro" id="IPR027417">
    <property type="entry name" value="P-loop_NTPase"/>
</dbReference>
<feature type="region of interest" description="Disordered" evidence="3">
    <location>
        <begin position="1"/>
        <end position="25"/>
    </location>
</feature>
<evidence type="ECO:0000256" key="1">
    <source>
        <dbReference type="ARBA" id="ARBA00022741"/>
    </source>
</evidence>
<evidence type="ECO:0000313" key="6">
    <source>
        <dbReference type="Proteomes" id="UP001287286"/>
    </source>
</evidence>
<dbReference type="InterPro" id="IPR013079">
    <property type="entry name" value="6Phosfructo_kin"/>
</dbReference>
<feature type="region of interest" description="Disordered" evidence="3">
    <location>
        <begin position="599"/>
        <end position="691"/>
    </location>
</feature>
<dbReference type="EMBL" id="JAWRVI010000077">
    <property type="protein sequence ID" value="KAK4081037.1"/>
    <property type="molecule type" value="Genomic_DNA"/>
</dbReference>
<dbReference type="SUPFAM" id="SSF52540">
    <property type="entry name" value="P-loop containing nucleoside triphosphate hydrolases"/>
    <property type="match status" value="1"/>
</dbReference>
<gene>
    <name evidence="5" type="ORF">Purlil1_11794</name>
</gene>
<feature type="domain" description="6-phosphofructo-2-kinase" evidence="4">
    <location>
        <begin position="1234"/>
        <end position="1398"/>
    </location>
</feature>
<dbReference type="PANTHER" id="PTHR10606">
    <property type="entry name" value="6-PHOSPHOFRUCTO-2-KINASE/FRUCTOSE-2,6-BISPHOSPHATASE"/>
    <property type="match status" value="1"/>
</dbReference>
<feature type="region of interest" description="Disordered" evidence="3">
    <location>
        <begin position="814"/>
        <end position="842"/>
    </location>
</feature>
<sequence length="1653" mass="180928">MLHRRNVASSGGGGGGPPWSSAPQATRFVPGFVRLNYSEETKRPRATCPVVRPPSFANPPFFGLWQLDEHSRISTWDTTAGERRDTRRCSATIQTGLDARRKMGAAAGTVVLPQSVVIPHVPPPPQPQPLPNIPPRPCLTLLRARPARLLGNRTALPGEARQSIQHLRILERRTAKQIWGWMKLVDDGMDGHQAVLVVELMPARLWTRHGVWAATVPWADGGDHRVMVVVVSSRLEDSEQCGNGKPGPGLLRGPGAPASKCVSHRVTRAMDDAGGRGVSSSTAPPHQTDDDLVGVITQRSGVMGDNNQLLRPLCLASYQCPAAACSGGLAATLLGLAATGTSRQARPALASPLEQPSVQHPWMDRSSSWREWQRGVGAPCSPAALPRAGGCRARGIVCPSLTSMAASHGTGRLQVRISKQLRLRGAWRAGVANLGETTEARKTTRRRTDVLHALHARQTGRQTGRPTSRRADAHFRTSPLRHRAAPNKTDRLLLDGGGACSPYSVFRRCATPSVQTDASPVCNSPANLGRTYGSGQADRVRHGSRRRPMQGSSRHGMCWALRHTHHLPSASSWTLIGGDGACPPAGPALAIYCTHPRPSMPIHHQGKQGMSARRADQPASHPSPGPDVHPGQLARSPPTDTARCSSGRGGDRRRISASARPPVVCSRTASSETSKQQPFHGDQAVTRAGGGASPRVQVKCNMCGLAAWVNSIAQVDIDKGQFGRHAVIQFARHQSHRTVAHGSTIRYHILHKAFLPLAFLVCSLSRTCFFSNNFFGPHQRHLLGAPARHTNTAPRLGNLLSLRTATIFPSHCTTASSCPPHTGSPENLSPTTGRGRAKKRSVLTAHRRRVSLPIQALSRYFKFASLRSPSSLQLGEVRANFGLAAASRRPPKLTEASTSGILLPPPRAARPRLPTLTPTAPWVALDLFDLLSRRTPASPALPGLQQLDFLLLPHQHPDASRSAHTQTSTGASVPSPEQALTFFFDLDVGHKQAKQSDLAQLVMHSSLASSSPPTVSPTTSEPDHSLAVLPPSAVAYGSPTPGYASSATSAPIPVPAMAQAMRIMKDLTDTPQSQSVTSTAPSSPRMPPQRQNSGSQTPRVRPHATTLNIPGMTRSRVSPDGRIPQRDVAAKLVIVMVGLPARGKSYITKKLQRYLSWQQHDSRIFNVGNRRRHAAGIKVSAKAKLAPEPDFLDPPVRAAKILLNGFPAPTEELSSATSEPTALTLDSPGLEQDTDQSAKFFDPKNAKASALRDQVAMETLDELLDYLLNQGGAVGILDATNSTLERRQHIVERIREREPKLGILFIESICRDQHLLEANMRLKLSGPDYRDKDPLKSLEDFKARVAAYASAYVPLGDYEEDHDLQYIQMVDVGRKLVQHRLKGFLSGGISTYLSSFNLAPRQIWITRHGQSVDNELGKLGGNSPLTERGHCYGLALYRFITQKRKEWLMEQKSKMAQATFPPQPGDNTPPYPDMNRDLDEKNFCVWTSMLQRSVETAEYFDADDDYDVKNWEMLNELNSGQFEGMTYQEIARKYPEEFHRRSQDKLNYIYPGVGGEGYLQVISRLRDMVREIERITDHVLIIGHRSVCRVLMAYFMDLTREDITDMDVPLGMLYSIEPKPYGIAFHAYKYDEARSWFEELPNYKPQKATRGSV</sequence>
<evidence type="ECO:0000259" key="4">
    <source>
        <dbReference type="Pfam" id="PF01591"/>
    </source>
</evidence>
<feature type="compositionally biased region" description="Polar residues" evidence="3">
    <location>
        <begin position="1089"/>
        <end position="1098"/>
    </location>
</feature>
<feature type="region of interest" description="Disordered" evidence="3">
    <location>
        <begin position="895"/>
        <end position="914"/>
    </location>
</feature>
<dbReference type="PROSITE" id="PS00175">
    <property type="entry name" value="PG_MUTASE"/>
    <property type="match status" value="1"/>
</dbReference>
<dbReference type="InterPro" id="IPR001345">
    <property type="entry name" value="PG/BPGM_mutase_AS"/>
</dbReference>
<dbReference type="PANTHER" id="PTHR10606:SF32">
    <property type="entry name" value="6-PHOSPHOFRUCTO-2-KINASE 1"/>
    <property type="match status" value="1"/>
</dbReference>
<dbReference type="Gene3D" id="3.40.50.1240">
    <property type="entry name" value="Phosphoglycerate mutase-like"/>
    <property type="match status" value="1"/>
</dbReference>
<organism evidence="5 6">
    <name type="scientific">Purpureocillium lilacinum</name>
    <name type="common">Paecilomyces lilacinus</name>
    <dbReference type="NCBI Taxonomy" id="33203"/>
    <lineage>
        <taxon>Eukaryota</taxon>
        <taxon>Fungi</taxon>
        <taxon>Dikarya</taxon>
        <taxon>Ascomycota</taxon>
        <taxon>Pezizomycotina</taxon>
        <taxon>Sordariomycetes</taxon>
        <taxon>Hypocreomycetidae</taxon>
        <taxon>Hypocreales</taxon>
        <taxon>Ophiocordycipitaceae</taxon>
        <taxon>Purpureocillium</taxon>
    </lineage>
</organism>
<evidence type="ECO:0000313" key="5">
    <source>
        <dbReference type="EMBL" id="KAK4081037.1"/>
    </source>
</evidence>
<feature type="domain" description="6-phosphofructo-2-kinase" evidence="4">
    <location>
        <begin position="1127"/>
        <end position="1182"/>
    </location>
</feature>
<comment type="caution">
    <text evidence="5">The sequence shown here is derived from an EMBL/GenBank/DDBJ whole genome shotgun (WGS) entry which is preliminary data.</text>
</comment>
<feature type="region of interest" description="Disordered" evidence="3">
    <location>
        <begin position="527"/>
        <end position="552"/>
    </location>
</feature>
<feature type="region of interest" description="Disordered" evidence="3">
    <location>
        <begin position="1069"/>
        <end position="1121"/>
    </location>
</feature>
<dbReference type="Proteomes" id="UP001287286">
    <property type="component" value="Unassembled WGS sequence"/>
</dbReference>
<feature type="compositionally biased region" description="Polar residues" evidence="3">
    <location>
        <begin position="814"/>
        <end position="832"/>
    </location>
</feature>
<accession>A0ABR0BIS3</accession>
<dbReference type="Pfam" id="PF01591">
    <property type="entry name" value="6PF2K"/>
    <property type="match status" value="2"/>
</dbReference>
<protein>
    <recommendedName>
        <fullName evidence="4">6-phosphofructo-2-kinase domain-containing protein</fullName>
    </recommendedName>
</protein>
<feature type="compositionally biased region" description="Polar residues" evidence="3">
    <location>
        <begin position="667"/>
        <end position="677"/>
    </location>
</feature>
<evidence type="ECO:0000256" key="2">
    <source>
        <dbReference type="ARBA" id="ARBA00022840"/>
    </source>
</evidence>
<reference evidence="5 6" key="1">
    <citation type="journal article" date="2024" name="Microbiol. Resour. Announc.">
        <title>Genome annotations for the ascomycete fungi Trichoderma harzianum, Trichoderma aggressivum, and Purpureocillium lilacinum.</title>
        <authorList>
            <person name="Beijen E.P.W."/>
            <person name="Ohm R.A."/>
        </authorList>
    </citation>
    <scope>NUCLEOTIDE SEQUENCE [LARGE SCALE GENOMIC DNA]</scope>
    <source>
        <strain evidence="5 6">CBS 150709</strain>
    </source>
</reference>
<keyword evidence="1" id="KW-0547">Nucleotide-binding</keyword>
<dbReference type="Gene3D" id="3.40.50.300">
    <property type="entry name" value="P-loop containing nucleotide triphosphate hydrolases"/>
    <property type="match status" value="1"/>
</dbReference>
<evidence type="ECO:0000256" key="3">
    <source>
        <dbReference type="SAM" id="MobiDB-lite"/>
    </source>
</evidence>
<keyword evidence="6" id="KW-1185">Reference proteome</keyword>